<dbReference type="Proteomes" id="UP000316759">
    <property type="component" value="Unassembled WGS sequence"/>
</dbReference>
<gene>
    <name evidence="5" type="ORF">FGIG_10135</name>
</gene>
<evidence type="ECO:0000313" key="6">
    <source>
        <dbReference type="Proteomes" id="UP000316759"/>
    </source>
</evidence>
<protein>
    <recommendedName>
        <fullName evidence="7">Glutathione peroxidase</fullName>
    </recommendedName>
</protein>
<dbReference type="Gene3D" id="3.40.30.10">
    <property type="entry name" value="Glutaredoxin"/>
    <property type="match status" value="1"/>
</dbReference>
<keyword evidence="4" id="KW-0472">Membrane</keyword>
<dbReference type="GO" id="GO:0004601">
    <property type="term" value="F:peroxidase activity"/>
    <property type="evidence" value="ECO:0007669"/>
    <property type="project" value="UniProtKB-KW"/>
</dbReference>
<accession>A0A504YK55</accession>
<keyword evidence="2" id="KW-0575">Peroxidase</keyword>
<keyword evidence="4" id="KW-0812">Transmembrane</keyword>
<keyword evidence="6" id="KW-1185">Reference proteome</keyword>
<feature type="transmembrane region" description="Helical" evidence="4">
    <location>
        <begin position="18"/>
        <end position="37"/>
    </location>
</feature>
<evidence type="ECO:0000256" key="1">
    <source>
        <dbReference type="ARBA" id="ARBA00006926"/>
    </source>
</evidence>
<keyword evidence="4" id="KW-1133">Transmembrane helix</keyword>
<proteinExistence type="inferred from homology"/>
<comment type="similarity">
    <text evidence="1">Belongs to the glutathione peroxidase family.</text>
</comment>
<dbReference type="EMBL" id="SUNJ01012096">
    <property type="protein sequence ID" value="TPP58347.1"/>
    <property type="molecule type" value="Genomic_DNA"/>
</dbReference>
<dbReference type="GO" id="GO:0006979">
    <property type="term" value="P:response to oxidative stress"/>
    <property type="evidence" value="ECO:0007669"/>
    <property type="project" value="InterPro"/>
</dbReference>
<dbReference type="PROSITE" id="PS51355">
    <property type="entry name" value="GLUTATHIONE_PEROXID_3"/>
    <property type="match status" value="1"/>
</dbReference>
<dbReference type="AlphaFoldDB" id="A0A504YK55"/>
<keyword evidence="3" id="KW-0560">Oxidoreductase</keyword>
<evidence type="ECO:0000256" key="4">
    <source>
        <dbReference type="SAM" id="Phobius"/>
    </source>
</evidence>
<comment type="caution">
    <text evidence="5">The sequence shown here is derived from an EMBL/GenBank/DDBJ whole genome shotgun (WGS) entry which is preliminary data.</text>
</comment>
<evidence type="ECO:0008006" key="7">
    <source>
        <dbReference type="Google" id="ProtNLM"/>
    </source>
</evidence>
<dbReference type="InterPro" id="IPR000889">
    <property type="entry name" value="Glutathione_peroxidase"/>
</dbReference>
<organism evidence="5 6">
    <name type="scientific">Fasciola gigantica</name>
    <name type="common">Giant liver fluke</name>
    <dbReference type="NCBI Taxonomy" id="46835"/>
    <lineage>
        <taxon>Eukaryota</taxon>
        <taxon>Metazoa</taxon>
        <taxon>Spiralia</taxon>
        <taxon>Lophotrochozoa</taxon>
        <taxon>Platyhelminthes</taxon>
        <taxon>Trematoda</taxon>
        <taxon>Digenea</taxon>
        <taxon>Plagiorchiida</taxon>
        <taxon>Echinostomata</taxon>
        <taxon>Echinostomatoidea</taxon>
        <taxon>Fasciolidae</taxon>
        <taxon>Fasciola</taxon>
    </lineage>
</organism>
<evidence type="ECO:0000256" key="2">
    <source>
        <dbReference type="ARBA" id="ARBA00022559"/>
    </source>
</evidence>
<reference evidence="5 6" key="1">
    <citation type="submission" date="2019-04" db="EMBL/GenBank/DDBJ databases">
        <title>Annotation for the trematode Fasciola gigantica.</title>
        <authorList>
            <person name="Choi Y.-J."/>
        </authorList>
    </citation>
    <scope>NUCLEOTIDE SEQUENCE [LARGE SCALE GENOMIC DNA]</scope>
    <source>
        <strain evidence="5">Uganda_cow_1</strain>
    </source>
</reference>
<sequence>MIIFFFPLFLFCDRFPKMYGLISQLITMLLVVAIWCVQPSRTTGSDTIYDFKALSIDHELIPLTKYKDRVCIIVNVATY</sequence>
<evidence type="ECO:0000313" key="5">
    <source>
        <dbReference type="EMBL" id="TPP58347.1"/>
    </source>
</evidence>
<name>A0A504YK55_FASGI</name>
<evidence type="ECO:0000256" key="3">
    <source>
        <dbReference type="ARBA" id="ARBA00023002"/>
    </source>
</evidence>
<dbReference type="OrthoDB" id="446890at2759"/>